<keyword evidence="2" id="KW-1185">Reference proteome</keyword>
<accession>A0A5B7H6X6</accession>
<name>A0A5B7H6X6_PORTR</name>
<dbReference type="EMBL" id="VSRR010022581">
    <property type="protein sequence ID" value="MPC64788.1"/>
    <property type="molecule type" value="Genomic_DNA"/>
</dbReference>
<protein>
    <submittedName>
        <fullName evidence="1">Uncharacterized protein</fullName>
    </submittedName>
</protein>
<dbReference type="Proteomes" id="UP000324222">
    <property type="component" value="Unassembled WGS sequence"/>
</dbReference>
<evidence type="ECO:0000313" key="1">
    <source>
        <dbReference type="EMBL" id="MPC64788.1"/>
    </source>
</evidence>
<reference evidence="1 2" key="1">
    <citation type="submission" date="2019-05" db="EMBL/GenBank/DDBJ databases">
        <title>Another draft genome of Portunus trituberculatus and its Hox gene families provides insights of decapod evolution.</title>
        <authorList>
            <person name="Jeong J.-H."/>
            <person name="Song I."/>
            <person name="Kim S."/>
            <person name="Choi T."/>
            <person name="Kim D."/>
            <person name="Ryu S."/>
            <person name="Kim W."/>
        </authorList>
    </citation>
    <scope>NUCLEOTIDE SEQUENCE [LARGE SCALE GENOMIC DNA]</scope>
    <source>
        <tissue evidence="1">Muscle</tissue>
    </source>
</reference>
<organism evidence="1 2">
    <name type="scientific">Portunus trituberculatus</name>
    <name type="common">Swimming crab</name>
    <name type="synonym">Neptunus trituberculatus</name>
    <dbReference type="NCBI Taxonomy" id="210409"/>
    <lineage>
        <taxon>Eukaryota</taxon>
        <taxon>Metazoa</taxon>
        <taxon>Ecdysozoa</taxon>
        <taxon>Arthropoda</taxon>
        <taxon>Crustacea</taxon>
        <taxon>Multicrustacea</taxon>
        <taxon>Malacostraca</taxon>
        <taxon>Eumalacostraca</taxon>
        <taxon>Eucarida</taxon>
        <taxon>Decapoda</taxon>
        <taxon>Pleocyemata</taxon>
        <taxon>Brachyura</taxon>
        <taxon>Eubrachyura</taxon>
        <taxon>Portunoidea</taxon>
        <taxon>Portunidae</taxon>
        <taxon>Portuninae</taxon>
        <taxon>Portunus</taxon>
    </lineage>
</organism>
<evidence type="ECO:0000313" key="2">
    <source>
        <dbReference type="Proteomes" id="UP000324222"/>
    </source>
</evidence>
<proteinExistence type="predicted"/>
<sequence>MVAAQGLAQYADNEAEEAFRKYEGALSLRKERQNDKISTLLTGETLLKTPLIISAALENSGGENKYLNMDLNSKRRYCKYFMENRF</sequence>
<gene>
    <name evidence="1" type="ORF">E2C01_058909</name>
</gene>
<dbReference type="AlphaFoldDB" id="A0A5B7H6X6"/>
<comment type="caution">
    <text evidence="1">The sequence shown here is derived from an EMBL/GenBank/DDBJ whole genome shotgun (WGS) entry which is preliminary data.</text>
</comment>